<sequence length="69" mass="8494">MEQEYTKEEISWSYIGLLITKTFSILLKRQYLPHHLPKEIMPRWLLLQRGYCRFWSLWEGFTNEGYPVQ</sequence>
<dbReference type="AlphaFoldDB" id="A0AAQ3QH44"/>
<organism evidence="1 2">
    <name type="scientific">Canna indica</name>
    <name type="common">Indian-shot</name>
    <dbReference type="NCBI Taxonomy" id="4628"/>
    <lineage>
        <taxon>Eukaryota</taxon>
        <taxon>Viridiplantae</taxon>
        <taxon>Streptophyta</taxon>
        <taxon>Embryophyta</taxon>
        <taxon>Tracheophyta</taxon>
        <taxon>Spermatophyta</taxon>
        <taxon>Magnoliopsida</taxon>
        <taxon>Liliopsida</taxon>
        <taxon>Zingiberales</taxon>
        <taxon>Cannaceae</taxon>
        <taxon>Canna</taxon>
    </lineage>
</organism>
<gene>
    <name evidence="1" type="ORF">Cni_G19648</name>
</gene>
<evidence type="ECO:0000313" key="2">
    <source>
        <dbReference type="Proteomes" id="UP001327560"/>
    </source>
</evidence>
<keyword evidence="2" id="KW-1185">Reference proteome</keyword>
<evidence type="ECO:0000313" key="1">
    <source>
        <dbReference type="EMBL" id="WOL10889.1"/>
    </source>
</evidence>
<protein>
    <submittedName>
        <fullName evidence="1">Uncharacterized protein</fullName>
    </submittedName>
</protein>
<reference evidence="1 2" key="1">
    <citation type="submission" date="2023-10" db="EMBL/GenBank/DDBJ databases">
        <title>Chromosome-scale genome assembly provides insights into flower coloration mechanisms of Canna indica.</title>
        <authorList>
            <person name="Li C."/>
        </authorList>
    </citation>
    <scope>NUCLEOTIDE SEQUENCE [LARGE SCALE GENOMIC DNA]</scope>
    <source>
        <tissue evidence="1">Flower</tissue>
    </source>
</reference>
<name>A0AAQ3QH44_9LILI</name>
<proteinExistence type="predicted"/>
<dbReference type="EMBL" id="CP136895">
    <property type="protein sequence ID" value="WOL10889.1"/>
    <property type="molecule type" value="Genomic_DNA"/>
</dbReference>
<dbReference type="Proteomes" id="UP001327560">
    <property type="component" value="Chromosome 6"/>
</dbReference>
<accession>A0AAQ3QH44</accession>